<feature type="domain" description="Helicase C-terminal" evidence="5">
    <location>
        <begin position="986"/>
        <end position="1139"/>
    </location>
</feature>
<evidence type="ECO:0000256" key="2">
    <source>
        <dbReference type="ARBA" id="ARBA00022801"/>
    </source>
</evidence>
<evidence type="ECO:0000256" key="4">
    <source>
        <dbReference type="SAM" id="MobiDB-lite"/>
    </source>
</evidence>
<keyword evidence="7" id="KW-1185">Reference proteome</keyword>
<dbReference type="HOGENOM" id="CLU_003233_0_1_1"/>
<dbReference type="GO" id="GO:0008094">
    <property type="term" value="F:ATP-dependent activity, acting on DNA"/>
    <property type="evidence" value="ECO:0007669"/>
    <property type="project" value="TreeGrafter"/>
</dbReference>
<dbReference type="Pfam" id="PF00176">
    <property type="entry name" value="SNF2-rel_dom"/>
    <property type="match status" value="1"/>
</dbReference>
<keyword evidence="3" id="KW-0067">ATP-binding</keyword>
<dbReference type="GO" id="GO:0006281">
    <property type="term" value="P:DNA repair"/>
    <property type="evidence" value="ECO:0007669"/>
    <property type="project" value="TreeGrafter"/>
</dbReference>
<keyword evidence="2" id="KW-0378">Hydrolase</keyword>
<dbReference type="SMART" id="SM00487">
    <property type="entry name" value="DEXDc"/>
    <property type="match status" value="1"/>
</dbReference>
<dbReference type="GO" id="GO:0016787">
    <property type="term" value="F:hydrolase activity"/>
    <property type="evidence" value="ECO:0007669"/>
    <property type="project" value="UniProtKB-KW"/>
</dbReference>
<dbReference type="InterPro" id="IPR001650">
    <property type="entry name" value="Helicase_C-like"/>
</dbReference>
<accession>A0A0C3NRJ4</accession>
<dbReference type="PANTHER" id="PTHR45626:SF51">
    <property type="entry name" value="SNF2-RELATED DOMAIN-CONTAINING PROTEIN"/>
    <property type="match status" value="1"/>
</dbReference>
<keyword evidence="1" id="KW-0547">Nucleotide-binding</keyword>
<dbReference type="AlphaFoldDB" id="A0A0C3NRJ4"/>
<dbReference type="InterPro" id="IPR050628">
    <property type="entry name" value="SNF2_RAD54_helicase_TF"/>
</dbReference>
<dbReference type="EMBL" id="KN840490">
    <property type="protein sequence ID" value="KIP07794.1"/>
    <property type="molecule type" value="Genomic_DNA"/>
</dbReference>
<evidence type="ECO:0000256" key="3">
    <source>
        <dbReference type="ARBA" id="ARBA00022840"/>
    </source>
</evidence>
<dbReference type="InterPro" id="IPR049730">
    <property type="entry name" value="SNF2/RAD54-like_C"/>
</dbReference>
<dbReference type="InterPro" id="IPR038718">
    <property type="entry name" value="SNF2-like_sf"/>
</dbReference>
<dbReference type="STRING" id="745531.A0A0C3NRJ4"/>
<feature type="compositionally biased region" description="Low complexity" evidence="4">
    <location>
        <begin position="1176"/>
        <end position="1192"/>
    </location>
</feature>
<dbReference type="InterPro" id="IPR027417">
    <property type="entry name" value="P-loop_NTPase"/>
</dbReference>
<dbReference type="PANTHER" id="PTHR45626">
    <property type="entry name" value="TRANSCRIPTION TERMINATION FACTOR 2-RELATED"/>
    <property type="match status" value="1"/>
</dbReference>
<reference evidence="6 7" key="1">
    <citation type="journal article" date="2014" name="PLoS Genet.">
        <title>Analysis of the Phlebiopsis gigantea genome, transcriptome and secretome provides insight into its pioneer colonization strategies of wood.</title>
        <authorList>
            <person name="Hori C."/>
            <person name="Ishida T."/>
            <person name="Igarashi K."/>
            <person name="Samejima M."/>
            <person name="Suzuki H."/>
            <person name="Master E."/>
            <person name="Ferreira P."/>
            <person name="Ruiz-Duenas F.J."/>
            <person name="Held B."/>
            <person name="Canessa P."/>
            <person name="Larrondo L.F."/>
            <person name="Schmoll M."/>
            <person name="Druzhinina I.S."/>
            <person name="Kubicek C.P."/>
            <person name="Gaskell J.A."/>
            <person name="Kersten P."/>
            <person name="St John F."/>
            <person name="Glasner J."/>
            <person name="Sabat G."/>
            <person name="Splinter BonDurant S."/>
            <person name="Syed K."/>
            <person name="Yadav J."/>
            <person name="Mgbeahuruike A.C."/>
            <person name="Kovalchuk A."/>
            <person name="Asiegbu F.O."/>
            <person name="Lackner G."/>
            <person name="Hoffmeister D."/>
            <person name="Rencoret J."/>
            <person name="Gutierrez A."/>
            <person name="Sun H."/>
            <person name="Lindquist E."/>
            <person name="Barry K."/>
            <person name="Riley R."/>
            <person name="Grigoriev I.V."/>
            <person name="Henrissat B."/>
            <person name="Kues U."/>
            <person name="Berka R.M."/>
            <person name="Martinez A.T."/>
            <person name="Covert S.F."/>
            <person name="Blanchette R.A."/>
            <person name="Cullen D."/>
        </authorList>
    </citation>
    <scope>NUCLEOTIDE SEQUENCE [LARGE SCALE GENOMIC DNA]</scope>
    <source>
        <strain evidence="6 7">11061_1 CR5-6</strain>
    </source>
</reference>
<dbReference type="SUPFAM" id="SSF52540">
    <property type="entry name" value="P-loop containing nucleoside triphosphate hydrolases"/>
    <property type="match status" value="2"/>
</dbReference>
<feature type="region of interest" description="Disordered" evidence="4">
    <location>
        <begin position="1171"/>
        <end position="1231"/>
    </location>
</feature>
<evidence type="ECO:0000313" key="6">
    <source>
        <dbReference type="EMBL" id="KIP07794.1"/>
    </source>
</evidence>
<evidence type="ECO:0000256" key="1">
    <source>
        <dbReference type="ARBA" id="ARBA00022741"/>
    </source>
</evidence>
<dbReference type="GO" id="GO:0005524">
    <property type="term" value="F:ATP binding"/>
    <property type="evidence" value="ECO:0007669"/>
    <property type="project" value="UniProtKB-KW"/>
</dbReference>
<dbReference type="OrthoDB" id="2801544at2759"/>
<evidence type="ECO:0000313" key="7">
    <source>
        <dbReference type="Proteomes" id="UP000053257"/>
    </source>
</evidence>
<dbReference type="CDD" id="cd18793">
    <property type="entry name" value="SF2_C_SNF"/>
    <property type="match status" value="1"/>
</dbReference>
<proteinExistence type="predicted"/>
<gene>
    <name evidence="6" type="ORF">PHLGIDRAFT_405997</name>
</gene>
<name>A0A0C3NRJ4_PHLG1</name>
<sequence>MAPYCSLQALQDADHAPNLSGPFALQHFLPAGTLHLTLQADTSSCYMHEWHHYCADGGIIGLVQLENEPIVRLLDFLILHHFVSVTCRIGLFAQRFMLVMRVYLIPHDLANVDGRLRRRDEVAICTPARKYLSTLLPRLSIKKAAWNGISGPGDGTPAESFMPNKTDNRTLAEIYNTLPSPRVQEDKSLHEHPIIRHVLTGGPIPGLQTILYKYQRNTVAAMIQRELSPGFMPDPVYVPIVGVNSVTFFLQPATMEILRDRPSQSQMPGGILCEELGTGKTVMTLALIMATMDQLSSPEESILDPPPVLTPLSFRYSSSPVHVAARKKIPQRYKKWPGAPSSRPRFLSLVEHALDVARLKPGPANVRKQKDVLKDRHLWTAYKRNTPFYHKFEDIPLEVNRPSRQARGGKGPKTMYLTAGTLVVVPPNLMNQWASEMNKHCDESLNRFIATDKELPPAELLALNDVVLMSHSRLSLEAARLDPKNASKLYSWRICSCDPSAKCSAHVPRCTCDPPSDVSPLLQIRWKRLVVDEGNNLSNANTGLFVFLKGLSVEAKWIVTGTPTTNLMGLQLGIGELQYPNEDEEAAHEEFTADLLPDHDISQSASRSTSVTPESVDYVLPPSVRIWTKEDRGDLNKLGTMLSSFLEVPQFAAGSKVFGNTVVTPLFDSAGPRPGSIQVLSQVMENMMLRHRIEDVEREIVLPTLTQETVLLDMDLYGVKTYNVLQALIAVNAITSEREGVDYFFHPDNVANLQRITENTLQAMSWHTLDGSTIRDTENALILSQDKLKNPVFVSNASKDDLQMLKDSVAALETALADPTWRALQKHPVIHPRVFNLPEVLYQAWSDFPADVGTLTDPFTPLPYVLLNAEHLAQLRTLAVTRPLCGMPTLVQVGELVREEERLRAAFNQRRKKMREQHKGDEPRIEATPEMRQRLLEVQESLTGLGVPKSARVLDEPLSSLLRNSPLAGVRWGNTPSAKVNYVLNEVQQHASTAKFLIFSKEPLTLAYVAEGLSLLNIKYTSTVYSSMRVLEQNVTTFESSDTLRVFLMELKYGARGLNIISASRVIFCEPVWQADVETQAIKRVHRIGQTRPVSVKTLAIRSTAEEFMLARCAALKRAPGGTGRQPGLVKDTTMRDFIANPKFLPPPAPPGSDDVVLDYALMPALPEDDGRITLSVRPSGDGGSSSVSVRISPKRPRAVSRERGSEADAAPSQSPVKKRNTGEGPRTQFA</sequence>
<dbReference type="Proteomes" id="UP000053257">
    <property type="component" value="Unassembled WGS sequence"/>
</dbReference>
<dbReference type="PROSITE" id="PS51194">
    <property type="entry name" value="HELICASE_CTER"/>
    <property type="match status" value="1"/>
</dbReference>
<dbReference type="GO" id="GO:0005634">
    <property type="term" value="C:nucleus"/>
    <property type="evidence" value="ECO:0007669"/>
    <property type="project" value="TreeGrafter"/>
</dbReference>
<dbReference type="Gene3D" id="3.40.50.10810">
    <property type="entry name" value="Tandem AAA-ATPase domain"/>
    <property type="match status" value="1"/>
</dbReference>
<organism evidence="6 7">
    <name type="scientific">Phlebiopsis gigantea (strain 11061_1 CR5-6)</name>
    <name type="common">White-rot fungus</name>
    <name type="synonym">Peniophora gigantea</name>
    <dbReference type="NCBI Taxonomy" id="745531"/>
    <lineage>
        <taxon>Eukaryota</taxon>
        <taxon>Fungi</taxon>
        <taxon>Dikarya</taxon>
        <taxon>Basidiomycota</taxon>
        <taxon>Agaricomycotina</taxon>
        <taxon>Agaricomycetes</taxon>
        <taxon>Polyporales</taxon>
        <taxon>Phanerochaetaceae</taxon>
        <taxon>Phlebiopsis</taxon>
    </lineage>
</organism>
<protein>
    <recommendedName>
        <fullName evidence="5">Helicase C-terminal domain-containing protein</fullName>
    </recommendedName>
</protein>
<dbReference type="Pfam" id="PF00271">
    <property type="entry name" value="Helicase_C"/>
    <property type="match status" value="1"/>
</dbReference>
<dbReference type="InterPro" id="IPR000330">
    <property type="entry name" value="SNF2_N"/>
</dbReference>
<evidence type="ECO:0000259" key="5">
    <source>
        <dbReference type="PROSITE" id="PS51194"/>
    </source>
</evidence>
<dbReference type="Gene3D" id="3.40.50.300">
    <property type="entry name" value="P-loop containing nucleotide triphosphate hydrolases"/>
    <property type="match status" value="1"/>
</dbReference>
<dbReference type="InterPro" id="IPR014001">
    <property type="entry name" value="Helicase_ATP-bd"/>
</dbReference>